<dbReference type="AlphaFoldDB" id="A0A9E9LY41"/>
<accession>A0A9E9LY41</accession>
<evidence type="ECO:0000313" key="3">
    <source>
        <dbReference type="Proteomes" id="UP001156215"/>
    </source>
</evidence>
<dbReference type="SUPFAM" id="SSF160214">
    <property type="entry name" value="FlaG-like"/>
    <property type="match status" value="1"/>
</dbReference>
<dbReference type="PANTHER" id="PTHR37166:SF1">
    <property type="entry name" value="PROTEIN FLAG"/>
    <property type="match status" value="1"/>
</dbReference>
<feature type="compositionally biased region" description="Polar residues" evidence="1">
    <location>
        <begin position="25"/>
        <end position="41"/>
    </location>
</feature>
<organism evidence="2 3">
    <name type="scientific">Oxalobacter vibrioformis</name>
    <dbReference type="NCBI Taxonomy" id="933080"/>
    <lineage>
        <taxon>Bacteria</taxon>
        <taxon>Pseudomonadati</taxon>
        <taxon>Pseudomonadota</taxon>
        <taxon>Betaproteobacteria</taxon>
        <taxon>Burkholderiales</taxon>
        <taxon>Oxalobacteraceae</taxon>
        <taxon>Oxalobacter</taxon>
    </lineage>
</organism>
<dbReference type="PANTHER" id="PTHR37166">
    <property type="entry name" value="PROTEIN FLAG"/>
    <property type="match status" value="1"/>
</dbReference>
<dbReference type="RefSeq" id="WP_269308550.1">
    <property type="nucleotide sequence ID" value="NZ_CP098242.1"/>
</dbReference>
<gene>
    <name evidence="2" type="ORF">NB640_09935</name>
</gene>
<dbReference type="EMBL" id="CP098242">
    <property type="protein sequence ID" value="WAW09549.1"/>
    <property type="molecule type" value="Genomic_DNA"/>
</dbReference>
<evidence type="ECO:0000313" key="2">
    <source>
        <dbReference type="EMBL" id="WAW09549.1"/>
    </source>
</evidence>
<sequence length="207" mass="22287">MEIRTIGNTSVGSRPAVDSGVIPQATQNKASEQTAVQTVNAVPQVAESEQMGATRKSADKADIQQQPKDTSRQANPDVSVRLASSQMKSETEKTRQAENKGAARHSEEAGRTAQAERGRQERPSAADEAAKQAEKERTQKVVDNISESLASMRTSLSLSVDEDLGRVVVKIVDPETQEVIKQLPSEEALALAKSLGKMTGMFVETRA</sequence>
<keyword evidence="2" id="KW-0282">Flagellum</keyword>
<name>A0A9E9LY41_9BURK</name>
<feature type="compositionally biased region" description="Polar residues" evidence="1">
    <location>
        <begin position="1"/>
        <end position="12"/>
    </location>
</feature>
<dbReference type="InterPro" id="IPR035924">
    <property type="entry name" value="FlaG-like_sf"/>
</dbReference>
<dbReference type="Gene3D" id="3.30.160.170">
    <property type="entry name" value="FlaG-like"/>
    <property type="match status" value="1"/>
</dbReference>
<feature type="compositionally biased region" description="Basic and acidic residues" evidence="1">
    <location>
        <begin position="104"/>
        <end position="140"/>
    </location>
</feature>
<feature type="compositionally biased region" description="Polar residues" evidence="1">
    <location>
        <begin position="63"/>
        <end position="88"/>
    </location>
</feature>
<keyword evidence="2" id="KW-0966">Cell projection</keyword>
<protein>
    <submittedName>
        <fullName evidence="2">Flagellar protein FlaG</fullName>
    </submittedName>
</protein>
<feature type="region of interest" description="Disordered" evidence="1">
    <location>
        <begin position="25"/>
        <end position="140"/>
    </location>
</feature>
<keyword evidence="3" id="KW-1185">Reference proteome</keyword>
<dbReference type="KEGG" id="ovb:NB640_09935"/>
<feature type="region of interest" description="Disordered" evidence="1">
    <location>
        <begin position="1"/>
        <end position="20"/>
    </location>
</feature>
<keyword evidence="2" id="KW-0969">Cilium</keyword>
<evidence type="ECO:0000256" key="1">
    <source>
        <dbReference type="SAM" id="MobiDB-lite"/>
    </source>
</evidence>
<proteinExistence type="predicted"/>
<feature type="compositionally biased region" description="Basic and acidic residues" evidence="1">
    <location>
        <begin position="89"/>
        <end position="98"/>
    </location>
</feature>
<reference evidence="2" key="1">
    <citation type="journal article" date="2022" name="Front. Microbiol.">
        <title>New perspectives on an old grouping: The genomic and phenotypic variability of Oxalobacter formigenes and the implications for calcium oxalate stone prevention.</title>
        <authorList>
            <person name="Chmiel J.A."/>
            <person name="Carr C."/>
            <person name="Stuivenberg G.A."/>
            <person name="Venema R."/>
            <person name="Chanyi R.M."/>
            <person name="Al K.F."/>
            <person name="Giguere D."/>
            <person name="Say H."/>
            <person name="Akouris P.P."/>
            <person name="Dominguez Romero S.A."/>
            <person name="Kwong A."/>
            <person name="Tai V."/>
            <person name="Koval S.F."/>
            <person name="Razvi H."/>
            <person name="Bjazevic J."/>
            <person name="Burton J.P."/>
        </authorList>
    </citation>
    <scope>NUCLEOTIDE SEQUENCE</scope>
    <source>
        <strain evidence="2">WoOx3</strain>
    </source>
</reference>
<dbReference type="Pfam" id="PF03646">
    <property type="entry name" value="FlaG"/>
    <property type="match status" value="1"/>
</dbReference>
<dbReference type="Proteomes" id="UP001156215">
    <property type="component" value="Chromosome"/>
</dbReference>
<dbReference type="InterPro" id="IPR005186">
    <property type="entry name" value="FlaG"/>
</dbReference>